<dbReference type="RefSeq" id="WP_060936995.1">
    <property type="nucleotide sequence ID" value="NZ_JASOZP010000030.1"/>
</dbReference>
<feature type="region of interest" description="Disordered" evidence="1">
    <location>
        <begin position="72"/>
        <end position="95"/>
    </location>
</feature>
<reference evidence="3 4" key="1">
    <citation type="submission" date="2016-01" db="EMBL/GenBank/DDBJ databases">
        <authorList>
            <person name="Oliw E.H."/>
        </authorList>
    </citation>
    <scope>NUCLEOTIDE SEQUENCE [LARGE SCALE GENOMIC DNA]</scope>
    <source>
        <strain evidence="3 4">KA00635</strain>
    </source>
</reference>
<comment type="caution">
    <text evidence="3">The sequence shown here is derived from an EMBL/GenBank/DDBJ whole genome shotgun (WGS) entry which is preliminary data.</text>
</comment>
<dbReference type="Proteomes" id="UP000070422">
    <property type="component" value="Unassembled WGS sequence"/>
</dbReference>
<dbReference type="PATRIC" id="fig|87541.4.peg.1204"/>
<feature type="compositionally biased region" description="Basic and acidic residues" evidence="1">
    <location>
        <begin position="72"/>
        <end position="94"/>
    </location>
</feature>
<evidence type="ECO:0000313" key="4">
    <source>
        <dbReference type="Proteomes" id="UP000070422"/>
    </source>
</evidence>
<keyword evidence="2" id="KW-0472">Membrane</keyword>
<sequence length="226" mass="25470">MKKLFKSEAFAPTVSAILVFSLVFNLWLGVKLIHAKHIIQAADSRITAIDTTKSASESTDKDDIIKSLEEENKKLKADQGENKKQEDTHRDEKTAASVTVEKFIKEYEQLVTERPDRENQIPRFKPLATEKMIKQLFPDGVVQNQMADKDDYTGLHTHRSIENIAVFTNADQLGKDEGKALAKITIKTTVDGAEDRKNVSSKLVEFTLKKDSGQLKVDSFVTNYVK</sequence>
<evidence type="ECO:0000256" key="2">
    <source>
        <dbReference type="SAM" id="Phobius"/>
    </source>
</evidence>
<dbReference type="AlphaFoldDB" id="A0A133XVS3"/>
<keyword evidence="2" id="KW-0812">Transmembrane</keyword>
<organism evidence="3 4">
    <name type="scientific">Aerococcus christensenii</name>
    <dbReference type="NCBI Taxonomy" id="87541"/>
    <lineage>
        <taxon>Bacteria</taxon>
        <taxon>Bacillati</taxon>
        <taxon>Bacillota</taxon>
        <taxon>Bacilli</taxon>
        <taxon>Lactobacillales</taxon>
        <taxon>Aerococcaceae</taxon>
        <taxon>Aerococcus</taxon>
    </lineage>
</organism>
<protein>
    <submittedName>
        <fullName evidence="3">Uncharacterized protein</fullName>
    </submittedName>
</protein>
<gene>
    <name evidence="3" type="ORF">HMPREF3187_01211</name>
</gene>
<keyword evidence="2" id="KW-1133">Transmembrane helix</keyword>
<feature type="transmembrane region" description="Helical" evidence="2">
    <location>
        <begin position="9"/>
        <end position="30"/>
    </location>
</feature>
<evidence type="ECO:0000313" key="3">
    <source>
        <dbReference type="EMBL" id="KXB35047.1"/>
    </source>
</evidence>
<proteinExistence type="predicted"/>
<accession>A0A133XVS3</accession>
<evidence type="ECO:0000256" key="1">
    <source>
        <dbReference type="SAM" id="MobiDB-lite"/>
    </source>
</evidence>
<dbReference type="EMBL" id="LSCQ01000067">
    <property type="protein sequence ID" value="KXB35047.1"/>
    <property type="molecule type" value="Genomic_DNA"/>
</dbReference>
<name>A0A133XVS3_9LACT</name>